<sequence>MWDAVWDGRDVNEEIRALPHSPPCVIHPTQPPFVSLSFLTLTSHSRLPPLSRSLQAIPQIAQSLPLRPATTC</sequence>
<proteinExistence type="predicted"/>
<protein>
    <submittedName>
        <fullName evidence="1">Uncharacterized protein</fullName>
    </submittedName>
</protein>
<dbReference type="EMBL" id="VSRR010010740">
    <property type="protein sequence ID" value="MPC52260.1"/>
    <property type="molecule type" value="Genomic_DNA"/>
</dbReference>
<accession>A0A5B7FWZ8</accession>
<keyword evidence="2" id="KW-1185">Reference proteome</keyword>
<gene>
    <name evidence="1" type="ORF">E2C01_046123</name>
</gene>
<name>A0A5B7FWZ8_PORTR</name>
<comment type="caution">
    <text evidence="1">The sequence shown here is derived from an EMBL/GenBank/DDBJ whole genome shotgun (WGS) entry which is preliminary data.</text>
</comment>
<evidence type="ECO:0000313" key="2">
    <source>
        <dbReference type="Proteomes" id="UP000324222"/>
    </source>
</evidence>
<dbReference type="Proteomes" id="UP000324222">
    <property type="component" value="Unassembled WGS sequence"/>
</dbReference>
<evidence type="ECO:0000313" key="1">
    <source>
        <dbReference type="EMBL" id="MPC52260.1"/>
    </source>
</evidence>
<dbReference type="AlphaFoldDB" id="A0A5B7FWZ8"/>
<reference evidence="1 2" key="1">
    <citation type="submission" date="2019-05" db="EMBL/GenBank/DDBJ databases">
        <title>Another draft genome of Portunus trituberculatus and its Hox gene families provides insights of decapod evolution.</title>
        <authorList>
            <person name="Jeong J.-H."/>
            <person name="Song I."/>
            <person name="Kim S."/>
            <person name="Choi T."/>
            <person name="Kim D."/>
            <person name="Ryu S."/>
            <person name="Kim W."/>
        </authorList>
    </citation>
    <scope>NUCLEOTIDE SEQUENCE [LARGE SCALE GENOMIC DNA]</scope>
    <source>
        <tissue evidence="1">Muscle</tissue>
    </source>
</reference>
<organism evidence="1 2">
    <name type="scientific">Portunus trituberculatus</name>
    <name type="common">Swimming crab</name>
    <name type="synonym">Neptunus trituberculatus</name>
    <dbReference type="NCBI Taxonomy" id="210409"/>
    <lineage>
        <taxon>Eukaryota</taxon>
        <taxon>Metazoa</taxon>
        <taxon>Ecdysozoa</taxon>
        <taxon>Arthropoda</taxon>
        <taxon>Crustacea</taxon>
        <taxon>Multicrustacea</taxon>
        <taxon>Malacostraca</taxon>
        <taxon>Eumalacostraca</taxon>
        <taxon>Eucarida</taxon>
        <taxon>Decapoda</taxon>
        <taxon>Pleocyemata</taxon>
        <taxon>Brachyura</taxon>
        <taxon>Eubrachyura</taxon>
        <taxon>Portunoidea</taxon>
        <taxon>Portunidae</taxon>
        <taxon>Portuninae</taxon>
        <taxon>Portunus</taxon>
    </lineage>
</organism>